<gene>
    <name evidence="1" type="ORF">SAMN04488543_1957</name>
</gene>
<evidence type="ECO:0000313" key="1">
    <source>
        <dbReference type="EMBL" id="SDS55866.1"/>
    </source>
</evidence>
<evidence type="ECO:0000313" key="2">
    <source>
        <dbReference type="Proteomes" id="UP000199092"/>
    </source>
</evidence>
<keyword evidence="2" id="KW-1185">Reference proteome</keyword>
<dbReference type="Proteomes" id="UP000199092">
    <property type="component" value="Chromosome I"/>
</dbReference>
<protein>
    <submittedName>
        <fullName evidence="1">Uncharacterized protein</fullName>
    </submittedName>
</protein>
<dbReference type="AlphaFoldDB" id="A0A1H1T7B4"/>
<proteinExistence type="predicted"/>
<sequence>MPTIDRAMQVAAILRRIHVDAREEMRSCEPLLVVEGHHGGIDEAVLRIEPTARLVT</sequence>
<reference evidence="1 2" key="1">
    <citation type="submission" date="2016-10" db="EMBL/GenBank/DDBJ databases">
        <authorList>
            <person name="de Groot N.N."/>
        </authorList>
    </citation>
    <scope>NUCLEOTIDE SEQUENCE [LARGE SCALE GENOMIC DNA]</scope>
    <source>
        <strain evidence="1 2">DSM 21741</strain>
    </source>
</reference>
<name>A0A1H1T7B4_9ACTN</name>
<organism evidence="1 2">
    <name type="scientific">Friedmanniella luteola</name>
    <dbReference type="NCBI Taxonomy" id="546871"/>
    <lineage>
        <taxon>Bacteria</taxon>
        <taxon>Bacillati</taxon>
        <taxon>Actinomycetota</taxon>
        <taxon>Actinomycetes</taxon>
        <taxon>Propionibacteriales</taxon>
        <taxon>Nocardioidaceae</taxon>
        <taxon>Friedmanniella</taxon>
    </lineage>
</organism>
<dbReference type="EMBL" id="LT629749">
    <property type="protein sequence ID" value="SDS55866.1"/>
    <property type="molecule type" value="Genomic_DNA"/>
</dbReference>
<dbReference type="RefSeq" id="WP_157720394.1">
    <property type="nucleotide sequence ID" value="NZ_LT629749.1"/>
</dbReference>
<accession>A0A1H1T7B4</accession>